<feature type="region of interest" description="Disordered" evidence="1">
    <location>
        <begin position="1"/>
        <end position="21"/>
    </location>
</feature>
<dbReference type="Pfam" id="PF24962">
    <property type="entry name" value="DUF7767"/>
    <property type="match status" value="1"/>
</dbReference>
<evidence type="ECO:0008006" key="7">
    <source>
        <dbReference type="Google" id="ProtNLM"/>
    </source>
</evidence>
<dbReference type="OrthoDB" id="4115389at2759"/>
<evidence type="ECO:0000313" key="5">
    <source>
        <dbReference type="EMBL" id="KAF2716078.1"/>
    </source>
</evidence>
<dbReference type="InterPro" id="IPR025676">
    <property type="entry name" value="Clr5_dom"/>
</dbReference>
<feature type="domain" description="Tri-helical" evidence="3">
    <location>
        <begin position="318"/>
        <end position="399"/>
    </location>
</feature>
<protein>
    <recommendedName>
        <fullName evidence="7">Clr5 domain-containing protein</fullName>
    </recommendedName>
</protein>
<dbReference type="EMBL" id="MU003897">
    <property type="protein sequence ID" value="KAF2716078.1"/>
    <property type="molecule type" value="Genomic_DNA"/>
</dbReference>
<feature type="compositionally biased region" description="Low complexity" evidence="1">
    <location>
        <begin position="422"/>
        <end position="432"/>
    </location>
</feature>
<evidence type="ECO:0000256" key="1">
    <source>
        <dbReference type="SAM" id="MobiDB-lite"/>
    </source>
</evidence>
<feature type="domain" description="Clr5" evidence="2">
    <location>
        <begin position="20"/>
        <end position="75"/>
    </location>
</feature>
<sequence length="562" mass="63748">MSASGLEASPTRRRGGRPRKYDWSDKRDICHRLYVEEKKNVRQVVEWFAEHFSLDTTQLPSTRDFHRQFRRWGFKTRREERQRSPQEEEALITRLRELFMQNISSGEIADAIRAEGWDLQNRDIYKIRSKNGLLLRISHGFMPNEKGKKRRRPTLRESLQLPPSSDANTEETARRAQRYAEVQLESDQRLAARKRRRRIRGYAHLPADQPGLPPRYNSETSLDECKVILSLDNDLYNGIRNRFTNICTEYGIIKKTQCGPEVWQAAKDRLILEESHLSAVSNPLHADIEHKFVALDVICADVTKRMRVETRKVTIADANVGLGLNPMDSKQLRKAFYDLLIADHFQSRLLAGEEHYQELREQWYSESPLIQAVVAEGEPQKMRMVNALIRDAVKRYQDDKKRNTLQPATEKVVYGPGPGPAPALAKTAAAKKATAEPKRRKTGQVADEVANPSLDPLLRPDGPPPQAVAAYFRLSPASHIVGNHPKMWLGKLRAATIAALHEAATVNVGAAKVAKVQGVVKNDDGTEDMYQIDEEMELQAYIAAAEAMGKVTFLVMLEGGYA</sequence>
<reference evidence="5" key="1">
    <citation type="journal article" date="2020" name="Stud. Mycol.">
        <title>101 Dothideomycetes genomes: a test case for predicting lifestyles and emergence of pathogens.</title>
        <authorList>
            <person name="Haridas S."/>
            <person name="Albert R."/>
            <person name="Binder M."/>
            <person name="Bloem J."/>
            <person name="Labutti K."/>
            <person name="Salamov A."/>
            <person name="Andreopoulos B."/>
            <person name="Baker S."/>
            <person name="Barry K."/>
            <person name="Bills G."/>
            <person name="Bluhm B."/>
            <person name="Cannon C."/>
            <person name="Castanera R."/>
            <person name="Culley D."/>
            <person name="Daum C."/>
            <person name="Ezra D."/>
            <person name="Gonzalez J."/>
            <person name="Henrissat B."/>
            <person name="Kuo A."/>
            <person name="Liang C."/>
            <person name="Lipzen A."/>
            <person name="Lutzoni F."/>
            <person name="Magnuson J."/>
            <person name="Mondo S."/>
            <person name="Nolan M."/>
            <person name="Ohm R."/>
            <person name="Pangilinan J."/>
            <person name="Park H.-J."/>
            <person name="Ramirez L."/>
            <person name="Alfaro M."/>
            <person name="Sun H."/>
            <person name="Tritt A."/>
            <person name="Yoshinaga Y."/>
            <person name="Zwiers L.-H."/>
            <person name="Turgeon B."/>
            <person name="Goodwin S."/>
            <person name="Spatafora J."/>
            <person name="Crous P."/>
            <person name="Grigoriev I."/>
        </authorList>
    </citation>
    <scope>NUCLEOTIDE SEQUENCE</scope>
    <source>
        <strain evidence="5">CBS 116435</strain>
    </source>
</reference>
<name>A0A9P4PYD2_9PEZI</name>
<organism evidence="5 6">
    <name type="scientific">Polychaeton citri CBS 116435</name>
    <dbReference type="NCBI Taxonomy" id="1314669"/>
    <lineage>
        <taxon>Eukaryota</taxon>
        <taxon>Fungi</taxon>
        <taxon>Dikarya</taxon>
        <taxon>Ascomycota</taxon>
        <taxon>Pezizomycotina</taxon>
        <taxon>Dothideomycetes</taxon>
        <taxon>Dothideomycetidae</taxon>
        <taxon>Capnodiales</taxon>
        <taxon>Capnodiaceae</taxon>
        <taxon>Polychaeton</taxon>
    </lineage>
</organism>
<feature type="region of interest" description="Disordered" evidence="1">
    <location>
        <begin position="402"/>
        <end position="445"/>
    </location>
</feature>
<evidence type="ECO:0000313" key="6">
    <source>
        <dbReference type="Proteomes" id="UP000799441"/>
    </source>
</evidence>
<dbReference type="AlphaFoldDB" id="A0A9P4PYD2"/>
<proteinExistence type="predicted"/>
<feature type="region of interest" description="Disordered" evidence="1">
    <location>
        <begin position="143"/>
        <end position="175"/>
    </location>
</feature>
<accession>A0A9P4PYD2</accession>
<dbReference type="PANTHER" id="PTHR38788">
    <property type="entry name" value="CLR5 DOMAIN-CONTAINING PROTEIN"/>
    <property type="match status" value="1"/>
</dbReference>
<comment type="caution">
    <text evidence="5">The sequence shown here is derived from an EMBL/GenBank/DDBJ whole genome shotgun (WGS) entry which is preliminary data.</text>
</comment>
<dbReference type="Proteomes" id="UP000799441">
    <property type="component" value="Unassembled WGS sequence"/>
</dbReference>
<dbReference type="InterPro" id="IPR056669">
    <property type="entry name" value="DUF7767"/>
</dbReference>
<dbReference type="InterPro" id="IPR057940">
    <property type="entry name" value="Tri-helical_dom"/>
</dbReference>
<dbReference type="Pfam" id="PF14420">
    <property type="entry name" value="Clr5"/>
    <property type="match status" value="1"/>
</dbReference>
<dbReference type="PANTHER" id="PTHR38788:SF5">
    <property type="entry name" value="CLR5 DOMAIN-CONTAINING PROTEIN"/>
    <property type="match status" value="1"/>
</dbReference>
<keyword evidence="6" id="KW-1185">Reference proteome</keyword>
<evidence type="ECO:0000259" key="4">
    <source>
        <dbReference type="Pfam" id="PF24962"/>
    </source>
</evidence>
<gene>
    <name evidence="5" type="ORF">K431DRAFT_236167</name>
</gene>
<dbReference type="Pfam" id="PF24465">
    <property type="entry name" value="Tri-helical"/>
    <property type="match status" value="2"/>
</dbReference>
<evidence type="ECO:0000259" key="3">
    <source>
        <dbReference type="Pfam" id="PF24465"/>
    </source>
</evidence>
<evidence type="ECO:0000259" key="2">
    <source>
        <dbReference type="Pfam" id="PF14420"/>
    </source>
</evidence>
<feature type="domain" description="Tri-helical" evidence="3">
    <location>
        <begin position="225"/>
        <end position="308"/>
    </location>
</feature>
<feature type="domain" description="DUF7767" evidence="4">
    <location>
        <begin position="465"/>
        <end position="558"/>
    </location>
</feature>